<accession>A0A1M6FH13</accession>
<protein>
    <recommendedName>
        <fullName evidence="4">Collagen triple helix repeat-containing protein</fullName>
    </recommendedName>
</protein>
<keyword evidence="3" id="KW-1185">Reference proteome</keyword>
<evidence type="ECO:0008006" key="4">
    <source>
        <dbReference type="Google" id="ProtNLM"/>
    </source>
</evidence>
<dbReference type="AlphaFoldDB" id="A0A1M6FH13"/>
<gene>
    <name evidence="2" type="ORF">SAMN04488508_104282</name>
</gene>
<dbReference type="STRING" id="570521.SAMN04488508_104282"/>
<dbReference type="Proteomes" id="UP000184432">
    <property type="component" value="Unassembled WGS sequence"/>
</dbReference>
<name>A0A1M6FH13_9FLAO</name>
<evidence type="ECO:0000313" key="3">
    <source>
        <dbReference type="Proteomes" id="UP000184432"/>
    </source>
</evidence>
<dbReference type="PROSITE" id="PS51257">
    <property type="entry name" value="PROKAR_LIPOPROTEIN"/>
    <property type="match status" value="1"/>
</dbReference>
<dbReference type="EMBL" id="FQYP01000004">
    <property type="protein sequence ID" value="SHI96990.1"/>
    <property type="molecule type" value="Genomic_DNA"/>
</dbReference>
<evidence type="ECO:0000313" key="2">
    <source>
        <dbReference type="EMBL" id="SHI96990.1"/>
    </source>
</evidence>
<evidence type="ECO:0000256" key="1">
    <source>
        <dbReference type="SAM" id="MobiDB-lite"/>
    </source>
</evidence>
<reference evidence="3" key="1">
    <citation type="submission" date="2016-11" db="EMBL/GenBank/DDBJ databases">
        <authorList>
            <person name="Varghese N."/>
            <person name="Submissions S."/>
        </authorList>
    </citation>
    <scope>NUCLEOTIDE SEQUENCE [LARGE SCALE GENOMIC DNA]</scope>
    <source>
        <strain evidence="3">DSM 22623</strain>
    </source>
</reference>
<feature type="compositionally biased region" description="Low complexity" evidence="1">
    <location>
        <begin position="45"/>
        <end position="60"/>
    </location>
</feature>
<organism evidence="2 3">
    <name type="scientific">Aquimarina spongiae</name>
    <dbReference type="NCBI Taxonomy" id="570521"/>
    <lineage>
        <taxon>Bacteria</taxon>
        <taxon>Pseudomonadati</taxon>
        <taxon>Bacteroidota</taxon>
        <taxon>Flavobacteriia</taxon>
        <taxon>Flavobacteriales</taxon>
        <taxon>Flavobacteriaceae</taxon>
        <taxon>Aquimarina</taxon>
    </lineage>
</organism>
<sequence>MLQTLKIVNAMKNVIKYTAILFVSVLIFSCEGEDGAVGPQGESGIQGEQGPQGDQGEQGETGTANVIYSDWIPNGFATGGGLNQKIFTLASQQEITDMGVNLDTSVVMVYARGEGVLAAIGLEVVPLPYENRSENQLYTYSLNDGRIRALGVVIGGGDNDFDFFEDYRYVIIPGGQAAAKSAIDYKSMSYKEIAALFDIK</sequence>
<dbReference type="Gene3D" id="1.20.5.320">
    <property type="entry name" value="6-Phosphogluconate Dehydrogenase, domain 3"/>
    <property type="match status" value="1"/>
</dbReference>
<proteinExistence type="predicted"/>
<feature type="region of interest" description="Disordered" evidence="1">
    <location>
        <begin position="38"/>
        <end position="60"/>
    </location>
</feature>